<dbReference type="RefSeq" id="WP_259626834.1">
    <property type="nucleotide sequence ID" value="NZ_JANYMP010000017.1"/>
</dbReference>
<comment type="caution">
    <text evidence="3">The sequence shown here is derived from an EMBL/GenBank/DDBJ whole genome shotgun (WGS) entry which is preliminary data.</text>
</comment>
<organism evidence="3 4">
    <name type="scientific">Umezawaea endophytica</name>
    <dbReference type="NCBI Taxonomy" id="1654476"/>
    <lineage>
        <taxon>Bacteria</taxon>
        <taxon>Bacillati</taxon>
        <taxon>Actinomycetota</taxon>
        <taxon>Actinomycetes</taxon>
        <taxon>Pseudonocardiales</taxon>
        <taxon>Pseudonocardiaceae</taxon>
        <taxon>Umezawaea</taxon>
    </lineage>
</organism>
<feature type="transmembrane region" description="Helical" evidence="1">
    <location>
        <begin position="665"/>
        <end position="688"/>
    </location>
</feature>
<feature type="transmembrane region" description="Helical" evidence="1">
    <location>
        <begin position="635"/>
        <end position="659"/>
    </location>
</feature>
<dbReference type="InterPro" id="IPR027417">
    <property type="entry name" value="P-loop_NTPase"/>
</dbReference>
<gene>
    <name evidence="3" type="ORF">NZH93_31200</name>
</gene>
<evidence type="ECO:0000313" key="4">
    <source>
        <dbReference type="Proteomes" id="UP001141259"/>
    </source>
</evidence>
<keyword evidence="4" id="KW-1185">Reference proteome</keyword>
<proteinExistence type="predicted"/>
<dbReference type="SUPFAM" id="SSF52540">
    <property type="entry name" value="P-loop containing nucleoside triphosphate hydrolases"/>
    <property type="match status" value="1"/>
</dbReference>
<keyword evidence="1" id="KW-1133">Transmembrane helix</keyword>
<evidence type="ECO:0000259" key="2">
    <source>
        <dbReference type="Pfam" id="PF05729"/>
    </source>
</evidence>
<feature type="transmembrane region" description="Helical" evidence="1">
    <location>
        <begin position="49"/>
        <end position="67"/>
    </location>
</feature>
<feature type="transmembrane region" description="Helical" evidence="1">
    <location>
        <begin position="543"/>
        <end position="563"/>
    </location>
</feature>
<feature type="transmembrane region" description="Helical" evidence="1">
    <location>
        <begin position="570"/>
        <end position="587"/>
    </location>
</feature>
<name>A0A9X2VS47_9PSEU</name>
<accession>A0A9X2VS47</accession>
<reference evidence="3" key="1">
    <citation type="submission" date="2022-08" db="EMBL/GenBank/DDBJ databases">
        <authorList>
            <person name="Tistechok S."/>
            <person name="Samborskyy M."/>
            <person name="Roman I."/>
        </authorList>
    </citation>
    <scope>NUCLEOTIDE SEQUENCE</scope>
    <source>
        <strain evidence="3">DSM 103496</strain>
    </source>
</reference>
<dbReference type="InterPro" id="IPR007111">
    <property type="entry name" value="NACHT_NTPase"/>
</dbReference>
<sequence length="767" mass="83406">MTWQRFIRVARTAAVVGLSAVTTLVLLPIAINVGTGGTAPGFLARFQDWLWPAVAVLTAVTVVLGTWDRLRAKSEPYLKGRWDHPSNRRAALNRIESWVGSRLDSSLGRRTGRELDLKLSPQPSMVICPVDLIEDPYVELGEPSSNHDIARLFTDNHSELLVLGDPGSGKSTVLLHLCQKLVEEAREDSTRPLPIVVDLASWSPSSQNSLRLSAQLNPLPEFEPWLLAQVVDRYKLPIGHVKKWFRAGRLVLLLDGLDEVNGDDRNSCVDKINALTEQFGNQVAVCSRIKDYQTLKEKLKLYQAVRIEPLERHVVEDYLGAVSPVLDGVRGALEDAPRLWELLDSPLMLNIMALTYRSGEAAGAPEQVGAHEEPHRRLFDAYVVEMLVRRHAPEAPFDSERVIRGLRFLALVAKNPFWNDLVARRKLMYRVAWLDFVPAQAVHRMFTRFEPAMLIGMLSAFGFAVGSRFGLVEASVVTACSALFILVLVARGRSDRVPVRPERGDRRSWHWGAAGFAAGAVGAGVAVWSARQLGLLVGSGPDFVGVGLVVLVTFAVAFANLVTFNSYTPGSLSFIASLVPAVVMIWTGPSPDLVAGLATGFAVGGLTGTVTMSFSRLWATADRAGFGSPGPRGRWVLLDLAVLLVGAGAGLGAAGLLGASFDTSVLGSLTGLAIGLLIGPVTAVQAIFPFDVTHGLAELLAKPLAHGELPWRRTVLLRFASDRILLTEVDGEYRFVHALVRDHLAACDPVRLAELVRRRVAAKPDGE</sequence>
<feature type="transmembrane region" description="Helical" evidence="1">
    <location>
        <begin position="449"/>
        <end position="465"/>
    </location>
</feature>
<feature type="transmembrane region" description="Helical" evidence="1">
    <location>
        <begin position="593"/>
        <end position="614"/>
    </location>
</feature>
<dbReference type="AlphaFoldDB" id="A0A9X2VS47"/>
<feature type="transmembrane region" description="Helical" evidence="1">
    <location>
        <begin position="12"/>
        <end position="29"/>
    </location>
</feature>
<dbReference type="Pfam" id="PF05729">
    <property type="entry name" value="NACHT"/>
    <property type="match status" value="1"/>
</dbReference>
<evidence type="ECO:0000256" key="1">
    <source>
        <dbReference type="SAM" id="Phobius"/>
    </source>
</evidence>
<evidence type="ECO:0000313" key="3">
    <source>
        <dbReference type="EMBL" id="MCS7481347.1"/>
    </source>
</evidence>
<dbReference type="Gene3D" id="3.40.50.300">
    <property type="entry name" value="P-loop containing nucleotide triphosphate hydrolases"/>
    <property type="match status" value="1"/>
</dbReference>
<feature type="transmembrane region" description="Helical" evidence="1">
    <location>
        <begin position="511"/>
        <end position="531"/>
    </location>
</feature>
<keyword evidence="1" id="KW-0472">Membrane</keyword>
<feature type="transmembrane region" description="Helical" evidence="1">
    <location>
        <begin position="471"/>
        <end position="490"/>
    </location>
</feature>
<feature type="domain" description="NACHT" evidence="2">
    <location>
        <begin position="160"/>
        <end position="318"/>
    </location>
</feature>
<keyword evidence="1" id="KW-0812">Transmembrane</keyword>
<protein>
    <submittedName>
        <fullName evidence="3">NACHT domain-containing protein</fullName>
    </submittedName>
</protein>
<dbReference type="EMBL" id="JANYMP010000017">
    <property type="protein sequence ID" value="MCS7481347.1"/>
    <property type="molecule type" value="Genomic_DNA"/>
</dbReference>
<dbReference type="Proteomes" id="UP001141259">
    <property type="component" value="Unassembled WGS sequence"/>
</dbReference>